<evidence type="ECO:0000313" key="1">
    <source>
        <dbReference type="EMBL" id="CUM76285.1"/>
    </source>
</evidence>
<gene>
    <name evidence="1" type="ORF">ERS852578_00071</name>
</gene>
<dbReference type="EMBL" id="CYYC01000001">
    <property type="protein sequence ID" value="CUM76285.1"/>
    <property type="molecule type" value="Genomic_DNA"/>
</dbReference>
<organism evidence="1 2">
    <name type="scientific">Anaerobutyricum hallii</name>
    <dbReference type="NCBI Taxonomy" id="39488"/>
    <lineage>
        <taxon>Bacteria</taxon>
        <taxon>Bacillati</taxon>
        <taxon>Bacillota</taxon>
        <taxon>Clostridia</taxon>
        <taxon>Lachnospirales</taxon>
        <taxon>Lachnospiraceae</taxon>
        <taxon>Anaerobutyricum</taxon>
    </lineage>
</organism>
<name>A0A173RER0_9FIRM</name>
<evidence type="ECO:0000313" key="2">
    <source>
        <dbReference type="Proteomes" id="UP000095390"/>
    </source>
</evidence>
<dbReference type="Proteomes" id="UP000095390">
    <property type="component" value="Unassembled WGS sequence"/>
</dbReference>
<dbReference type="AlphaFoldDB" id="A0A173RER0"/>
<reference evidence="1 2" key="1">
    <citation type="submission" date="2015-09" db="EMBL/GenBank/DDBJ databases">
        <authorList>
            <consortium name="Pathogen Informatics"/>
        </authorList>
    </citation>
    <scope>NUCLEOTIDE SEQUENCE [LARGE SCALE GENOMIC DNA]</scope>
    <source>
        <strain evidence="1 2">2789STDY5834966</strain>
    </source>
</reference>
<proteinExistence type="predicted"/>
<dbReference type="SUPFAM" id="SSF52980">
    <property type="entry name" value="Restriction endonuclease-like"/>
    <property type="match status" value="1"/>
</dbReference>
<protein>
    <submittedName>
        <fullName evidence="1">AIPR protein</fullName>
    </submittedName>
</protein>
<accession>A0A173RER0</accession>
<dbReference type="InterPro" id="IPR011335">
    <property type="entry name" value="Restrct_endonuc-II-like"/>
</dbReference>
<sequence>MKFLENITEKMEIDENSIEKIKERFWKIEGNDFEDSYVIYDCSKEGDKFDYQEYAEMMNLEEGISYQIIVFRNWECEIELKKEVYKKLKNATERKNLLRWFDRKISYYTELEDSIKLEVEGYGENYLEYANCLNGPVHSQKIIKGRIYNLTFFELKKIFNVRGKDLFRKNVRFGLKDNKIGNQIRIKFKKYIKTGIYEEWKKRNSGNSIEKIKEIIGLEEDYTEYLPENFWFYHNGVTVFYYGKANIDFSGTTIKLNPQEISVINGAQTITNFFEGMKEIEEDIENIKEGDFTEEKNSINKLKKYSVNYIEEVLKRTKVKVIFIDGEEDFLKPITYGLNTQIPIVESDIIADSKDVNELNEKLKRKSMKICKSGEEESIHTAFSLLDFVKKYLITQFKPGTSKNLQKKDLLKYIKEANEKIDKNTDIIDEIEKVVVIEEWWKSEKKERESFYGDAIDEPYLKYGKNYFESFILISNKEPLDDDSLILAFGEFLKIFRNMERNVSDKTFKQDSLFEKYQENLKKYQKNSEKYQEKSLVSKELKDELKACLNNKVDSKYKTRKIIVDYLNEKGINIPYFRVIAYTDGKPREAYPFPNTTFSELYKKGEEEEYLEYRDSLFCKEIHRKFPVFVIDWREDVKEGKRIVNDIFYLPEFTFEEYDASAKEVYESTIKAFEDGDENEFIKMGDGKDFHIRPKAVNSEDTFEFTNGRYITKRTFWANKTTVEKLISDYK</sequence>
<dbReference type="RefSeq" id="WP_055182035.1">
    <property type="nucleotide sequence ID" value="NZ_CAUAFF010000001.1"/>
</dbReference>